<dbReference type="AlphaFoldDB" id="T1CHB9"/>
<reference evidence="2" key="1">
    <citation type="journal article" date="2013" name="Genome">
        <title>Draft Genome Sequences of Porphyromonas crevioricanis JCM 15906T and Porphyromonas cansulci JCM 13913T Isolated from a Canine Oral Cavity.</title>
        <authorList>
            <person name="Sakamoto M."/>
            <person name="Tanaka N."/>
            <person name="Shiwa Y."/>
            <person name="Yoshikawa H."/>
            <person name="Ohkuma M."/>
        </authorList>
    </citation>
    <scope>NUCLEOTIDE SEQUENCE [LARGE SCALE GENOMIC DNA]</scope>
    <source>
        <strain evidence="2">JCM 15906</strain>
    </source>
</reference>
<comment type="caution">
    <text evidence="1">The sequence shown here is derived from an EMBL/GenBank/DDBJ whole genome shotgun (WGS) entry which is preliminary data.</text>
</comment>
<gene>
    <name evidence="1" type="ORF">PORCRE_961</name>
</gene>
<name>T1CHB9_9PORP</name>
<evidence type="ECO:0000313" key="1">
    <source>
        <dbReference type="EMBL" id="GAD05261.1"/>
    </source>
</evidence>
<evidence type="ECO:0000313" key="2">
    <source>
        <dbReference type="Proteomes" id="UP000018031"/>
    </source>
</evidence>
<dbReference type="EMBL" id="BAOU01000023">
    <property type="protein sequence ID" value="GAD05261.1"/>
    <property type="molecule type" value="Genomic_DNA"/>
</dbReference>
<accession>T1CHB9</accession>
<protein>
    <submittedName>
        <fullName evidence="1">Uncharacterized protein</fullName>
    </submittedName>
</protein>
<sequence>MCTTTLSKRESIGREKRRDNILFSALKTDKFCKNSLLDKIQKNRRKGDHRDK</sequence>
<dbReference type="Proteomes" id="UP000018031">
    <property type="component" value="Unassembled WGS sequence"/>
</dbReference>
<organism evidence="1 2">
    <name type="scientific">Porphyromonas crevioricanis JCM 15906</name>
    <dbReference type="NCBI Taxonomy" id="1305617"/>
    <lineage>
        <taxon>Bacteria</taxon>
        <taxon>Pseudomonadati</taxon>
        <taxon>Bacteroidota</taxon>
        <taxon>Bacteroidia</taxon>
        <taxon>Bacteroidales</taxon>
        <taxon>Porphyromonadaceae</taxon>
        <taxon>Porphyromonas</taxon>
    </lineage>
</organism>
<reference evidence="1 2" key="2">
    <citation type="journal article" date="2013" name="Genome Announc.">
        <title>Draft Genome Sequences of Porphyromonas crevioricanis JCM 15906T and Porphyromonas cansulci JCM 13913T Isolated from a Canine Oral Cavity.</title>
        <authorList>
            <person name="Sakamoto M."/>
            <person name="Tanaka N."/>
            <person name="Shiwa Y."/>
            <person name="Yoshikawa H."/>
            <person name="Ohkuma M."/>
        </authorList>
    </citation>
    <scope>NUCLEOTIDE SEQUENCE [LARGE SCALE GENOMIC DNA]</scope>
    <source>
        <strain evidence="1 2">JCM 15906</strain>
    </source>
</reference>
<proteinExistence type="predicted"/>